<dbReference type="PANTHER" id="PTHR43076">
    <property type="entry name" value="FO SYNTHASE (COFH)"/>
    <property type="match status" value="1"/>
</dbReference>
<dbReference type="InterPro" id="IPR007197">
    <property type="entry name" value="rSAM"/>
</dbReference>
<keyword evidence="2" id="KW-0004">4Fe-4S</keyword>
<evidence type="ECO:0000256" key="3">
    <source>
        <dbReference type="ARBA" id="ARBA00022691"/>
    </source>
</evidence>
<dbReference type="InterPro" id="IPR006638">
    <property type="entry name" value="Elp3/MiaA/NifB-like_rSAM"/>
</dbReference>
<keyword evidence="5" id="KW-0408">Iron</keyword>
<keyword evidence="6" id="KW-0411">Iron-sulfur</keyword>
<sequence length="355" mass="37336">MSPTDQLSTRVSIALLGVRSEAPVRRQGGAGPSDDGHFVIGGAGAAIPIDPTSPYVVRAGRLTLDGADLGMDVAPVARPRFYDLSTSDGTPYDRIARLHGKDVLATTVVQTCVRYDESERCRFCAIEASLASGSTVAVKTPAMLAEVARAARDLDGVSQMVMTTGTSNGRDRGATHLARCVRAVKEAVPELEIQVQCEPPGDLRTLTDLYDAGARSIGIHVESMDDDVRRRWMPGKSTVPLEEYRTAWREAVRVFGRNQVSTYLLVGLGEDPDDLVTAAAELVEMGVYPFVVPFRPLAGTLATEVDHVPAPGRGVVADVTARVAGLLRAAGMRGSDQAAGCAACGACSALSTAGG</sequence>
<dbReference type="Pfam" id="PF04055">
    <property type="entry name" value="Radical_SAM"/>
    <property type="match status" value="1"/>
</dbReference>
<dbReference type="InterPro" id="IPR016779">
    <property type="entry name" value="rSAM_MSMEG0568"/>
</dbReference>
<dbReference type="SMART" id="SM00729">
    <property type="entry name" value="Elp3"/>
    <property type="match status" value="1"/>
</dbReference>
<dbReference type="EMBL" id="JACSQV010000001">
    <property type="protein sequence ID" value="MBD7916933.1"/>
    <property type="molecule type" value="Genomic_DNA"/>
</dbReference>
<dbReference type="InterPro" id="IPR058240">
    <property type="entry name" value="rSAM_sf"/>
</dbReference>
<evidence type="ECO:0000256" key="6">
    <source>
        <dbReference type="ARBA" id="ARBA00023014"/>
    </source>
</evidence>
<accession>A0ABR8Q934</accession>
<dbReference type="RefSeq" id="WP_191779561.1">
    <property type="nucleotide sequence ID" value="NZ_JACSQV010000001.1"/>
</dbReference>
<dbReference type="PANTHER" id="PTHR43076:SF1">
    <property type="entry name" value="LIPOYL SYNTHASE 2"/>
    <property type="match status" value="1"/>
</dbReference>
<dbReference type="CDD" id="cd01335">
    <property type="entry name" value="Radical_SAM"/>
    <property type="match status" value="1"/>
</dbReference>
<evidence type="ECO:0000256" key="2">
    <source>
        <dbReference type="ARBA" id="ARBA00022485"/>
    </source>
</evidence>
<evidence type="ECO:0000313" key="8">
    <source>
        <dbReference type="EMBL" id="MBD7916933.1"/>
    </source>
</evidence>
<dbReference type="NCBIfam" id="TIGR04043">
    <property type="entry name" value="rSAM_MSMEG_0568"/>
    <property type="match status" value="1"/>
</dbReference>
<dbReference type="Proteomes" id="UP000604241">
    <property type="component" value="Unassembled WGS sequence"/>
</dbReference>
<keyword evidence="3" id="KW-0949">S-adenosyl-L-methionine</keyword>
<reference evidence="8 9" key="1">
    <citation type="submission" date="2020-08" db="EMBL/GenBank/DDBJ databases">
        <title>A Genomic Blueprint of the Chicken Gut Microbiome.</title>
        <authorList>
            <person name="Gilroy R."/>
            <person name="Ravi A."/>
            <person name="Getino M."/>
            <person name="Pursley I."/>
            <person name="Horton D.L."/>
            <person name="Alikhan N.-F."/>
            <person name="Baker D."/>
            <person name="Gharbi K."/>
            <person name="Hall N."/>
            <person name="Watson M."/>
            <person name="Adriaenssens E.M."/>
            <person name="Foster-Nyarko E."/>
            <person name="Jarju S."/>
            <person name="Secka A."/>
            <person name="Antonio M."/>
            <person name="Oren A."/>
            <person name="Chaudhuri R."/>
            <person name="La Ragione R.M."/>
            <person name="Hildebrand F."/>
            <person name="Pallen M.J."/>
        </authorList>
    </citation>
    <scope>NUCLEOTIDE SEQUENCE [LARGE SCALE GENOMIC DNA]</scope>
    <source>
        <strain evidence="8 9">Sa3CUA2</strain>
    </source>
</reference>
<gene>
    <name evidence="8" type="ORF">H9657_01375</name>
</gene>
<feature type="domain" description="Radical SAM core" evidence="7">
    <location>
        <begin position="101"/>
        <end position="333"/>
    </location>
</feature>
<evidence type="ECO:0000256" key="1">
    <source>
        <dbReference type="ARBA" id="ARBA00001966"/>
    </source>
</evidence>
<comment type="cofactor">
    <cofactor evidence="1">
        <name>[4Fe-4S] cluster</name>
        <dbReference type="ChEBI" id="CHEBI:49883"/>
    </cofactor>
</comment>
<dbReference type="SUPFAM" id="SSF102114">
    <property type="entry name" value="Radical SAM enzymes"/>
    <property type="match status" value="1"/>
</dbReference>
<dbReference type="InterPro" id="IPR034405">
    <property type="entry name" value="F420"/>
</dbReference>
<name>A0ABR8Q934_9CELL</name>
<protein>
    <submittedName>
        <fullName evidence="8">MSMEG_0568 family radical SAM protein</fullName>
    </submittedName>
</protein>
<dbReference type="InterPro" id="IPR013785">
    <property type="entry name" value="Aldolase_TIM"/>
</dbReference>
<dbReference type="NCBIfam" id="NF045502">
    <property type="entry name" value="variant_rSAM"/>
    <property type="match status" value="1"/>
</dbReference>
<organism evidence="8 9">
    <name type="scientific">Cellulomonas avistercoris</name>
    <dbReference type="NCBI Taxonomy" id="2762242"/>
    <lineage>
        <taxon>Bacteria</taxon>
        <taxon>Bacillati</taxon>
        <taxon>Actinomycetota</taxon>
        <taxon>Actinomycetes</taxon>
        <taxon>Micrococcales</taxon>
        <taxon>Cellulomonadaceae</taxon>
        <taxon>Cellulomonas</taxon>
    </lineage>
</organism>
<proteinExistence type="predicted"/>
<dbReference type="SFLD" id="SFLDS00029">
    <property type="entry name" value="Radical_SAM"/>
    <property type="match status" value="1"/>
</dbReference>
<evidence type="ECO:0000313" key="9">
    <source>
        <dbReference type="Proteomes" id="UP000604241"/>
    </source>
</evidence>
<evidence type="ECO:0000256" key="4">
    <source>
        <dbReference type="ARBA" id="ARBA00022723"/>
    </source>
</evidence>
<dbReference type="PIRSF" id="PIRSF020870">
    <property type="entry name" value="Radical_SAM_bac_prd"/>
    <property type="match status" value="1"/>
</dbReference>
<keyword evidence="4" id="KW-0479">Metal-binding</keyword>
<dbReference type="SFLD" id="SFLDG01107">
    <property type="entry name" value="Uncharacterised_Radical_SAM_Su"/>
    <property type="match status" value="1"/>
</dbReference>
<dbReference type="PROSITE" id="PS51918">
    <property type="entry name" value="RADICAL_SAM"/>
    <property type="match status" value="1"/>
</dbReference>
<evidence type="ECO:0000256" key="5">
    <source>
        <dbReference type="ARBA" id="ARBA00023004"/>
    </source>
</evidence>
<dbReference type="Gene3D" id="3.20.20.70">
    <property type="entry name" value="Aldolase class I"/>
    <property type="match status" value="1"/>
</dbReference>
<evidence type="ECO:0000259" key="7">
    <source>
        <dbReference type="PROSITE" id="PS51918"/>
    </source>
</evidence>
<keyword evidence="9" id="KW-1185">Reference proteome</keyword>
<comment type="caution">
    <text evidence="8">The sequence shown here is derived from an EMBL/GenBank/DDBJ whole genome shotgun (WGS) entry which is preliminary data.</text>
</comment>